<organism evidence="6">
    <name type="scientific">marine sediment metagenome</name>
    <dbReference type="NCBI Taxonomy" id="412755"/>
    <lineage>
        <taxon>unclassified sequences</taxon>
        <taxon>metagenomes</taxon>
        <taxon>ecological metagenomes</taxon>
    </lineage>
</organism>
<dbReference type="GO" id="GO:0009253">
    <property type="term" value="P:peptidoglycan catabolic process"/>
    <property type="evidence" value="ECO:0007669"/>
    <property type="project" value="InterPro"/>
</dbReference>
<dbReference type="PANTHER" id="PTHR30417:SF1">
    <property type="entry name" value="N-ACETYLMURAMOYL-L-ALANINE AMIDASE AMID"/>
    <property type="match status" value="1"/>
</dbReference>
<evidence type="ECO:0000256" key="3">
    <source>
        <dbReference type="ARBA" id="ARBA00022801"/>
    </source>
</evidence>
<name>A0A0F9DZM0_9ZZZZ</name>
<dbReference type="EC" id="3.5.1.28" evidence="2"/>
<comment type="catalytic activity">
    <reaction evidence="1">
        <text>Hydrolyzes the link between N-acetylmuramoyl residues and L-amino acid residues in certain cell-wall glycopeptides.</text>
        <dbReference type="EC" id="3.5.1.28"/>
    </reaction>
</comment>
<dbReference type="AlphaFoldDB" id="A0A0F9DZM0"/>
<dbReference type="PANTHER" id="PTHR30417">
    <property type="entry name" value="N-ACETYLMURAMOYL-L-ALANINE AMIDASE AMID"/>
    <property type="match status" value="1"/>
</dbReference>
<evidence type="ECO:0000256" key="2">
    <source>
        <dbReference type="ARBA" id="ARBA00011901"/>
    </source>
</evidence>
<dbReference type="Gene3D" id="3.40.80.10">
    <property type="entry name" value="Peptidoglycan recognition protein-like"/>
    <property type="match status" value="1"/>
</dbReference>
<dbReference type="InterPro" id="IPR051206">
    <property type="entry name" value="NAMLAA_amidase_2"/>
</dbReference>
<sequence length="215" mass="24740">MKPLNLDHSLALPPREYKKETTKKNLIVLHHTTGGSARSTFDWWLTDPKPIGTAYLVGRSGTIHQVFPTDCWAYHLGYSRRADERRSIGIELANEGALTHRGGYLYCFDRVSDRTRYRGRVFDLGRVWRGYRYFAAYSPAQIRATIKLVNSLLGLFPIPPVLPRGVRSGRVVRFKLQHRLRQGILAHAHVRADKTDVHPGFPWDRLVSELKLQRI</sequence>
<feature type="domain" description="N-acetylmuramoyl-L-alanine amidase" evidence="5">
    <location>
        <begin position="25"/>
        <end position="196"/>
    </location>
</feature>
<comment type="caution">
    <text evidence="6">The sequence shown here is derived from an EMBL/GenBank/DDBJ whole genome shotgun (WGS) entry which is preliminary data.</text>
</comment>
<evidence type="ECO:0000256" key="1">
    <source>
        <dbReference type="ARBA" id="ARBA00001561"/>
    </source>
</evidence>
<evidence type="ECO:0000313" key="6">
    <source>
        <dbReference type="EMBL" id="KKL17283.1"/>
    </source>
</evidence>
<gene>
    <name evidence="6" type="ORF">LCGC14_2487120</name>
</gene>
<protein>
    <recommendedName>
        <fullName evidence="2">N-acetylmuramoyl-L-alanine amidase</fullName>
        <ecNumber evidence="2">3.5.1.28</ecNumber>
    </recommendedName>
</protein>
<proteinExistence type="predicted"/>
<evidence type="ECO:0000259" key="5">
    <source>
        <dbReference type="Pfam" id="PF01510"/>
    </source>
</evidence>
<dbReference type="SUPFAM" id="SSF55846">
    <property type="entry name" value="N-acetylmuramoyl-L-alanine amidase-like"/>
    <property type="match status" value="1"/>
</dbReference>
<dbReference type="Pfam" id="PF01510">
    <property type="entry name" value="Amidase_2"/>
    <property type="match status" value="1"/>
</dbReference>
<accession>A0A0F9DZM0</accession>
<keyword evidence="4" id="KW-0961">Cell wall biogenesis/degradation</keyword>
<dbReference type="GO" id="GO:0071555">
    <property type="term" value="P:cell wall organization"/>
    <property type="evidence" value="ECO:0007669"/>
    <property type="project" value="UniProtKB-KW"/>
</dbReference>
<dbReference type="InterPro" id="IPR036505">
    <property type="entry name" value="Amidase/PGRP_sf"/>
</dbReference>
<dbReference type="GO" id="GO:0008745">
    <property type="term" value="F:N-acetylmuramoyl-L-alanine amidase activity"/>
    <property type="evidence" value="ECO:0007669"/>
    <property type="project" value="UniProtKB-EC"/>
</dbReference>
<dbReference type="GO" id="GO:0009254">
    <property type="term" value="P:peptidoglycan turnover"/>
    <property type="evidence" value="ECO:0007669"/>
    <property type="project" value="TreeGrafter"/>
</dbReference>
<reference evidence="6" key="1">
    <citation type="journal article" date="2015" name="Nature">
        <title>Complex archaea that bridge the gap between prokaryotes and eukaryotes.</title>
        <authorList>
            <person name="Spang A."/>
            <person name="Saw J.H."/>
            <person name="Jorgensen S.L."/>
            <person name="Zaremba-Niedzwiedzka K."/>
            <person name="Martijn J."/>
            <person name="Lind A.E."/>
            <person name="van Eijk R."/>
            <person name="Schleper C."/>
            <person name="Guy L."/>
            <person name="Ettema T.J."/>
        </authorList>
    </citation>
    <scope>NUCLEOTIDE SEQUENCE</scope>
</reference>
<dbReference type="InterPro" id="IPR002502">
    <property type="entry name" value="Amidase_domain"/>
</dbReference>
<evidence type="ECO:0000256" key="4">
    <source>
        <dbReference type="ARBA" id="ARBA00023316"/>
    </source>
</evidence>
<keyword evidence="3" id="KW-0378">Hydrolase</keyword>
<dbReference type="EMBL" id="LAZR01039322">
    <property type="protein sequence ID" value="KKL17283.1"/>
    <property type="molecule type" value="Genomic_DNA"/>
</dbReference>